<gene>
    <name evidence="2" type="ORF">COU07_03875</name>
</gene>
<feature type="transmembrane region" description="Helical" evidence="1">
    <location>
        <begin position="78"/>
        <end position="100"/>
    </location>
</feature>
<dbReference type="GO" id="GO:0022857">
    <property type="term" value="F:transmembrane transporter activity"/>
    <property type="evidence" value="ECO:0007669"/>
    <property type="project" value="InterPro"/>
</dbReference>
<protein>
    <recommendedName>
        <fullName evidence="4">Major facilitator superfamily (MFS) profile domain-containing protein</fullName>
    </recommendedName>
</protein>
<dbReference type="AlphaFoldDB" id="A0A2H0URI3"/>
<accession>A0A2H0URI3</accession>
<evidence type="ECO:0000313" key="3">
    <source>
        <dbReference type="Proteomes" id="UP000231157"/>
    </source>
</evidence>
<dbReference type="Pfam" id="PF07690">
    <property type="entry name" value="MFS_1"/>
    <property type="match status" value="1"/>
</dbReference>
<evidence type="ECO:0000256" key="1">
    <source>
        <dbReference type="SAM" id="Phobius"/>
    </source>
</evidence>
<name>A0A2H0URI3_9BACT</name>
<dbReference type="SUPFAM" id="SSF103473">
    <property type="entry name" value="MFS general substrate transporter"/>
    <property type="match status" value="1"/>
</dbReference>
<proteinExistence type="predicted"/>
<organism evidence="2 3">
    <name type="scientific">Candidatus Harrisonbacteria bacterium CG10_big_fil_rev_8_21_14_0_10_40_38</name>
    <dbReference type="NCBI Taxonomy" id="1974583"/>
    <lineage>
        <taxon>Bacteria</taxon>
        <taxon>Candidatus Harrisoniibacteriota</taxon>
    </lineage>
</organism>
<feature type="transmembrane region" description="Helical" evidence="1">
    <location>
        <begin position="106"/>
        <end position="125"/>
    </location>
</feature>
<dbReference type="EMBL" id="PFAZ01000009">
    <property type="protein sequence ID" value="PIR89001.1"/>
    <property type="molecule type" value="Genomic_DNA"/>
</dbReference>
<keyword evidence="1" id="KW-0812">Transmembrane</keyword>
<feature type="transmembrane region" description="Helical" evidence="1">
    <location>
        <begin position="146"/>
        <end position="165"/>
    </location>
</feature>
<dbReference type="InterPro" id="IPR036259">
    <property type="entry name" value="MFS_trans_sf"/>
</dbReference>
<reference evidence="3" key="1">
    <citation type="submission" date="2017-09" db="EMBL/GenBank/DDBJ databases">
        <title>Depth-based differentiation of microbial function through sediment-hosted aquifers and enrichment of novel symbionts in the deep terrestrial subsurface.</title>
        <authorList>
            <person name="Probst A.J."/>
            <person name="Ladd B."/>
            <person name="Jarett J.K."/>
            <person name="Geller-Mcgrath D.E."/>
            <person name="Sieber C.M.K."/>
            <person name="Emerson J.B."/>
            <person name="Anantharaman K."/>
            <person name="Thomas B.C."/>
            <person name="Malmstrom R."/>
            <person name="Stieglmeier M."/>
            <person name="Klingl A."/>
            <person name="Woyke T."/>
            <person name="Ryan C.M."/>
            <person name="Banfield J.F."/>
        </authorList>
    </citation>
    <scope>NUCLEOTIDE SEQUENCE [LARGE SCALE GENOMIC DNA]</scope>
</reference>
<dbReference type="Proteomes" id="UP000231157">
    <property type="component" value="Unassembled WGS sequence"/>
</dbReference>
<comment type="caution">
    <text evidence="2">The sequence shown here is derived from an EMBL/GenBank/DDBJ whole genome shotgun (WGS) entry which is preliminary data.</text>
</comment>
<evidence type="ECO:0008006" key="4">
    <source>
        <dbReference type="Google" id="ProtNLM"/>
    </source>
</evidence>
<feature type="transmembrane region" description="Helical" evidence="1">
    <location>
        <begin position="171"/>
        <end position="191"/>
    </location>
</feature>
<feature type="transmembrane region" description="Helical" evidence="1">
    <location>
        <begin position="47"/>
        <end position="66"/>
    </location>
</feature>
<dbReference type="InterPro" id="IPR011701">
    <property type="entry name" value="MFS"/>
</dbReference>
<evidence type="ECO:0000313" key="2">
    <source>
        <dbReference type="EMBL" id="PIR89001.1"/>
    </source>
</evidence>
<feature type="transmembrane region" description="Helical" evidence="1">
    <location>
        <begin position="12"/>
        <end position="35"/>
    </location>
</feature>
<keyword evidence="1" id="KW-0472">Membrane</keyword>
<dbReference type="Gene3D" id="1.20.1250.20">
    <property type="entry name" value="MFS general substrate transporter like domains"/>
    <property type="match status" value="1"/>
</dbReference>
<keyword evidence="1" id="KW-1133">Transmembrane helix</keyword>
<sequence length="218" mass="24551">MFSHINRVVKLMVITDFFVNSAFGSFAPIFAIFIADRIAVGNSAPEIAGFATSVYWIVKSAVQLPIARFLDRIDGDRAKFWAVFIGYICSGFVPFFYTLISAPWHLYVLQGFLGLCMAFAVPAWYGLFTRHVDKWRISFEWSLESVFSVGIATALASAFGGYAARVFGFDAVFIGASVLAILSSFLFVFLYKDLTGEKKPPLQRVFPERRHRRLQSHK</sequence>